<comment type="similarity">
    <text evidence="7">Belongs to the glycosyltransferase 87 family.</text>
</comment>
<evidence type="ECO:0000313" key="10">
    <source>
        <dbReference type="EMBL" id="SUA76028.1"/>
    </source>
</evidence>
<dbReference type="EMBL" id="UGRY01000002">
    <property type="protein sequence ID" value="SUA76028.1"/>
    <property type="molecule type" value="Genomic_DNA"/>
</dbReference>
<keyword evidence="11" id="KW-1185">Reference proteome</keyword>
<feature type="transmembrane region" description="Helical" evidence="9">
    <location>
        <begin position="111"/>
        <end position="128"/>
    </location>
</feature>
<dbReference type="GO" id="GO:0016758">
    <property type="term" value="F:hexosyltransferase activity"/>
    <property type="evidence" value="ECO:0007669"/>
    <property type="project" value="InterPro"/>
</dbReference>
<evidence type="ECO:0000256" key="2">
    <source>
        <dbReference type="ARBA" id="ARBA00022475"/>
    </source>
</evidence>
<dbReference type="GO" id="GO:0005886">
    <property type="term" value="C:plasma membrane"/>
    <property type="evidence" value="ECO:0007669"/>
    <property type="project" value="UniProtKB-SubCell"/>
</dbReference>
<feature type="transmembrane region" description="Helical" evidence="9">
    <location>
        <begin position="191"/>
        <end position="215"/>
    </location>
</feature>
<feature type="transmembrane region" description="Helical" evidence="9">
    <location>
        <begin position="31"/>
        <end position="49"/>
    </location>
</feature>
<comment type="subcellular location">
    <subcellularLocation>
        <location evidence="1">Cell membrane</location>
        <topology evidence="1">Multi-pass membrane protein</topology>
    </subcellularLocation>
</comment>
<dbReference type="STRING" id="1406858.GCA_000710895_05389"/>
<evidence type="ECO:0000256" key="1">
    <source>
        <dbReference type="ARBA" id="ARBA00004651"/>
    </source>
</evidence>
<sequence length="446" mass="49099">MNDRSGVADPTEKPATTHGGPTGLSHRQVRLLAIAVALFVISALISHFGKIWHGYIDLQVYRNGPRVWMDGGELYGPMPEVFGIGLPFTYPPLAALFFAPLALMPLSVAEVLVLATSITALGVTLWIVLERVRPAMDRPTRLALVIGAVAILQWLEPIRQTYGFGQINLVLMAAIALDCLVRKPFWPRGMLIGIAVSVKLTPAAYLLFFLLCLDFPPRGGWPDAAGWRRYLPRGDWKSPITLVVSTITAVGLMFVFFWHESVQYWFHTLSDTGRIGPPHFAGNQSLKGFAFRLGVSDSTATAIWLTLSVIAVALAAIWMKRLIDAGHPVTALMVNAGAVLLVSPVSWSHHWVWIAPTLVIAIDAILRGRRNPRFVGTVALATVLFAIGPQWVLPHDSDRELAWSWWEQIIGSSYVLLTFAIFVVAVLTYHPERVRRLGGDASAHQS</sequence>
<keyword evidence="5 9" id="KW-1133">Transmembrane helix</keyword>
<evidence type="ECO:0000256" key="7">
    <source>
        <dbReference type="ARBA" id="ARBA00024033"/>
    </source>
</evidence>
<protein>
    <submittedName>
        <fullName evidence="10">Polyprenol-phosphate-mannose-dependent alpha-(1-2)-phosphatidylinositol mannoside mannosyltransferase</fullName>
        <ecNumber evidence="10">2.4.1.-</ecNumber>
    </submittedName>
</protein>
<feature type="region of interest" description="Disordered" evidence="8">
    <location>
        <begin position="1"/>
        <end position="22"/>
    </location>
</feature>
<evidence type="ECO:0000256" key="6">
    <source>
        <dbReference type="ARBA" id="ARBA00023136"/>
    </source>
</evidence>
<evidence type="ECO:0000256" key="4">
    <source>
        <dbReference type="ARBA" id="ARBA00022692"/>
    </source>
</evidence>
<gene>
    <name evidence="10" type="ORF">NCTC1934_02347</name>
</gene>
<dbReference type="InterPro" id="IPR018584">
    <property type="entry name" value="GT87"/>
</dbReference>
<dbReference type="Pfam" id="PF09594">
    <property type="entry name" value="GT87"/>
    <property type="match status" value="1"/>
</dbReference>
<keyword evidence="10" id="KW-0328">Glycosyltransferase</keyword>
<evidence type="ECO:0000313" key="11">
    <source>
        <dbReference type="Proteomes" id="UP000255467"/>
    </source>
</evidence>
<dbReference type="RefSeq" id="WP_255221971.1">
    <property type="nucleotide sequence ID" value="NZ_UGRY01000002.1"/>
</dbReference>
<dbReference type="AlphaFoldDB" id="A0A378YGQ6"/>
<feature type="transmembrane region" description="Helical" evidence="9">
    <location>
        <begin position="236"/>
        <end position="258"/>
    </location>
</feature>
<evidence type="ECO:0000256" key="8">
    <source>
        <dbReference type="SAM" id="MobiDB-lite"/>
    </source>
</evidence>
<dbReference type="EC" id="2.4.1.-" evidence="10"/>
<keyword evidence="2" id="KW-1003">Cell membrane</keyword>
<evidence type="ECO:0000256" key="5">
    <source>
        <dbReference type="ARBA" id="ARBA00022989"/>
    </source>
</evidence>
<organism evidence="10 11">
    <name type="scientific">Nocardia otitidiscaviarum</name>
    <dbReference type="NCBI Taxonomy" id="1823"/>
    <lineage>
        <taxon>Bacteria</taxon>
        <taxon>Bacillati</taxon>
        <taxon>Actinomycetota</taxon>
        <taxon>Actinomycetes</taxon>
        <taxon>Mycobacteriales</taxon>
        <taxon>Nocardiaceae</taxon>
        <taxon>Nocardia</taxon>
    </lineage>
</organism>
<feature type="transmembrane region" description="Helical" evidence="9">
    <location>
        <begin position="301"/>
        <end position="318"/>
    </location>
</feature>
<reference evidence="10 11" key="1">
    <citation type="submission" date="2018-06" db="EMBL/GenBank/DDBJ databases">
        <authorList>
            <consortium name="Pathogen Informatics"/>
            <person name="Doyle S."/>
        </authorList>
    </citation>
    <scope>NUCLEOTIDE SEQUENCE [LARGE SCALE GENOMIC DNA]</scope>
    <source>
        <strain evidence="10 11">NCTC1934</strain>
    </source>
</reference>
<evidence type="ECO:0000256" key="9">
    <source>
        <dbReference type="SAM" id="Phobius"/>
    </source>
</evidence>
<keyword evidence="6 9" id="KW-0472">Membrane</keyword>
<keyword evidence="4 9" id="KW-0812">Transmembrane</keyword>
<keyword evidence="3 10" id="KW-0808">Transferase</keyword>
<evidence type="ECO:0000256" key="3">
    <source>
        <dbReference type="ARBA" id="ARBA00022679"/>
    </source>
</evidence>
<dbReference type="Proteomes" id="UP000255467">
    <property type="component" value="Unassembled WGS sequence"/>
</dbReference>
<proteinExistence type="inferred from homology"/>
<feature type="transmembrane region" description="Helical" evidence="9">
    <location>
        <begin position="374"/>
        <end position="393"/>
    </location>
</feature>
<accession>A0A378YGQ6</accession>
<feature type="transmembrane region" description="Helical" evidence="9">
    <location>
        <begin position="81"/>
        <end position="104"/>
    </location>
</feature>
<name>A0A378YGQ6_9NOCA</name>
<feature type="transmembrane region" description="Helical" evidence="9">
    <location>
        <begin position="405"/>
        <end position="427"/>
    </location>
</feature>